<dbReference type="EC" id="3.2.1.22" evidence="3 7"/>
<keyword evidence="6 7" id="KW-0326">Glycosidase</keyword>
<evidence type="ECO:0000256" key="5">
    <source>
        <dbReference type="ARBA" id="ARBA00023180"/>
    </source>
</evidence>
<evidence type="ECO:0000256" key="3">
    <source>
        <dbReference type="ARBA" id="ARBA00012755"/>
    </source>
</evidence>
<comment type="caution">
    <text evidence="9">The sequence shown here is derived from an EMBL/GenBank/DDBJ whole genome shotgun (WGS) entry which is preliminary data.</text>
</comment>
<protein>
    <recommendedName>
        <fullName evidence="3 7">Alpha-galactosidase</fullName>
        <ecNumber evidence="3 7">3.2.1.22</ecNumber>
    </recommendedName>
    <alternativeName>
        <fullName evidence="7">Melibiase</fullName>
    </alternativeName>
</protein>
<evidence type="ECO:0000256" key="4">
    <source>
        <dbReference type="ARBA" id="ARBA00022801"/>
    </source>
</evidence>
<dbReference type="Pfam" id="PF16499">
    <property type="entry name" value="Melibiase_2"/>
    <property type="match status" value="1"/>
</dbReference>
<dbReference type="InterPro" id="IPR013785">
    <property type="entry name" value="Aldolase_TIM"/>
</dbReference>
<name>A0A5M3MHI9_CONPW</name>
<dbReference type="GO" id="GO:0005975">
    <property type="term" value="P:carbohydrate metabolic process"/>
    <property type="evidence" value="ECO:0007669"/>
    <property type="project" value="InterPro"/>
</dbReference>
<gene>
    <name evidence="9" type="ORF">CONPUDRAFT_75314</name>
</gene>
<feature type="chain" id="PRO_5024369030" description="Alpha-galactosidase" evidence="8">
    <location>
        <begin position="17"/>
        <end position="179"/>
    </location>
</feature>
<dbReference type="KEGG" id="cput:CONPUDRAFT_75314"/>
<feature type="signal peptide" evidence="8">
    <location>
        <begin position="1"/>
        <end position="16"/>
    </location>
</feature>
<dbReference type="PRINTS" id="PR00740">
    <property type="entry name" value="GLHYDRLASE27"/>
</dbReference>
<dbReference type="PROSITE" id="PS00512">
    <property type="entry name" value="ALPHA_GALACTOSIDASE"/>
    <property type="match status" value="1"/>
</dbReference>
<keyword evidence="4 7" id="KW-0378">Hydrolase</keyword>
<evidence type="ECO:0000256" key="8">
    <source>
        <dbReference type="SAM" id="SignalP"/>
    </source>
</evidence>
<dbReference type="GeneID" id="19209319"/>
<keyword evidence="8" id="KW-0732">Signal</keyword>
<comment type="catalytic activity">
    <reaction evidence="1 7">
        <text>Hydrolysis of terminal, non-reducing alpha-D-galactose residues in alpha-D-galactosides, including galactose oligosaccharides, galactomannans and galactolipids.</text>
        <dbReference type="EC" id="3.2.1.22"/>
    </reaction>
</comment>
<dbReference type="SUPFAM" id="SSF51445">
    <property type="entry name" value="(Trans)glycosidases"/>
    <property type="match status" value="1"/>
</dbReference>
<sequence length="179" mass="19774">MIGAAALLVYASAALALNNDVAKLPVLGYNTWNAYHCDISQELVLQQAQYMKTLGLLDAGYTQFNLDDCWGVTSRSSSGEIQYNMNNYTATLNSIGFKAGIYSDSGWQTCAGYMGSFDHEDQDAATFQSWGFDYLKAAANMIHLLLMWCMLNRAAANMLTWCKLNSTAASMVHARFIWG</sequence>
<dbReference type="RefSeq" id="XP_007771186.1">
    <property type="nucleotide sequence ID" value="XM_007772996.1"/>
</dbReference>
<dbReference type="EMBL" id="JH711582">
    <property type="protein sequence ID" value="EIW78699.1"/>
    <property type="molecule type" value="Genomic_DNA"/>
</dbReference>
<keyword evidence="7" id="KW-1015">Disulfide bond</keyword>
<accession>A0A5M3MHI9</accession>
<organism evidence="9 10">
    <name type="scientific">Coniophora puteana (strain RWD-64-598)</name>
    <name type="common">Brown rot fungus</name>
    <dbReference type="NCBI Taxonomy" id="741705"/>
    <lineage>
        <taxon>Eukaryota</taxon>
        <taxon>Fungi</taxon>
        <taxon>Dikarya</taxon>
        <taxon>Basidiomycota</taxon>
        <taxon>Agaricomycotina</taxon>
        <taxon>Agaricomycetes</taxon>
        <taxon>Agaricomycetidae</taxon>
        <taxon>Boletales</taxon>
        <taxon>Coniophorineae</taxon>
        <taxon>Coniophoraceae</taxon>
        <taxon>Coniophora</taxon>
    </lineage>
</organism>
<evidence type="ECO:0000256" key="7">
    <source>
        <dbReference type="RuleBase" id="RU361168"/>
    </source>
</evidence>
<dbReference type="Proteomes" id="UP000053558">
    <property type="component" value="Unassembled WGS sequence"/>
</dbReference>
<dbReference type="InterPro" id="IPR002241">
    <property type="entry name" value="Glyco_hydro_27"/>
</dbReference>
<evidence type="ECO:0000256" key="6">
    <source>
        <dbReference type="ARBA" id="ARBA00023295"/>
    </source>
</evidence>
<evidence type="ECO:0000313" key="10">
    <source>
        <dbReference type="Proteomes" id="UP000053558"/>
    </source>
</evidence>
<dbReference type="PANTHER" id="PTHR11452">
    <property type="entry name" value="ALPHA-GALACTOSIDASE/ALPHA-N-ACETYLGALACTOSAMINIDASE"/>
    <property type="match status" value="1"/>
</dbReference>
<dbReference type="AlphaFoldDB" id="A0A5M3MHI9"/>
<proteinExistence type="inferred from homology"/>
<reference evidence="10" key="1">
    <citation type="journal article" date="2012" name="Science">
        <title>The Paleozoic origin of enzymatic lignin decomposition reconstructed from 31 fungal genomes.</title>
        <authorList>
            <person name="Floudas D."/>
            <person name="Binder M."/>
            <person name="Riley R."/>
            <person name="Barry K."/>
            <person name="Blanchette R.A."/>
            <person name="Henrissat B."/>
            <person name="Martinez A.T."/>
            <person name="Otillar R."/>
            <person name="Spatafora J.W."/>
            <person name="Yadav J.S."/>
            <person name="Aerts A."/>
            <person name="Benoit I."/>
            <person name="Boyd A."/>
            <person name="Carlson A."/>
            <person name="Copeland A."/>
            <person name="Coutinho P.M."/>
            <person name="de Vries R.P."/>
            <person name="Ferreira P."/>
            <person name="Findley K."/>
            <person name="Foster B."/>
            <person name="Gaskell J."/>
            <person name="Glotzer D."/>
            <person name="Gorecki P."/>
            <person name="Heitman J."/>
            <person name="Hesse C."/>
            <person name="Hori C."/>
            <person name="Igarashi K."/>
            <person name="Jurgens J.A."/>
            <person name="Kallen N."/>
            <person name="Kersten P."/>
            <person name="Kohler A."/>
            <person name="Kuees U."/>
            <person name="Kumar T.K.A."/>
            <person name="Kuo A."/>
            <person name="LaButti K."/>
            <person name="Larrondo L.F."/>
            <person name="Lindquist E."/>
            <person name="Ling A."/>
            <person name="Lombard V."/>
            <person name="Lucas S."/>
            <person name="Lundell T."/>
            <person name="Martin R."/>
            <person name="McLaughlin D.J."/>
            <person name="Morgenstern I."/>
            <person name="Morin E."/>
            <person name="Murat C."/>
            <person name="Nagy L.G."/>
            <person name="Nolan M."/>
            <person name="Ohm R.A."/>
            <person name="Patyshakuliyeva A."/>
            <person name="Rokas A."/>
            <person name="Ruiz-Duenas F.J."/>
            <person name="Sabat G."/>
            <person name="Salamov A."/>
            <person name="Samejima M."/>
            <person name="Schmutz J."/>
            <person name="Slot J.C."/>
            <person name="St John F."/>
            <person name="Stenlid J."/>
            <person name="Sun H."/>
            <person name="Sun S."/>
            <person name="Syed K."/>
            <person name="Tsang A."/>
            <person name="Wiebenga A."/>
            <person name="Young D."/>
            <person name="Pisabarro A."/>
            <person name="Eastwood D.C."/>
            <person name="Martin F."/>
            <person name="Cullen D."/>
            <person name="Grigoriev I.V."/>
            <person name="Hibbett D.S."/>
        </authorList>
    </citation>
    <scope>NUCLEOTIDE SEQUENCE [LARGE SCALE GENOMIC DNA]</scope>
    <source>
        <strain evidence="10">RWD-64-598 SS2</strain>
    </source>
</reference>
<dbReference type="InterPro" id="IPR017853">
    <property type="entry name" value="GH"/>
</dbReference>
<dbReference type="PANTHER" id="PTHR11452:SF91">
    <property type="entry name" value="ALPHA-GALACTOSIDASE A-RELATED"/>
    <property type="match status" value="1"/>
</dbReference>
<comment type="similarity">
    <text evidence="2 7">Belongs to the glycosyl hydrolase 27 family.</text>
</comment>
<dbReference type="GO" id="GO:0004557">
    <property type="term" value="F:alpha-galactosidase activity"/>
    <property type="evidence" value="ECO:0007669"/>
    <property type="project" value="UniProtKB-EC"/>
</dbReference>
<dbReference type="InterPro" id="IPR000111">
    <property type="entry name" value="Glyco_hydro_27/36_CS"/>
</dbReference>
<dbReference type="OrthoDB" id="3259031at2759"/>
<keyword evidence="10" id="KW-1185">Reference proteome</keyword>
<evidence type="ECO:0000256" key="1">
    <source>
        <dbReference type="ARBA" id="ARBA00001255"/>
    </source>
</evidence>
<evidence type="ECO:0000313" key="9">
    <source>
        <dbReference type="EMBL" id="EIW78699.1"/>
    </source>
</evidence>
<keyword evidence="5" id="KW-0325">Glycoprotein</keyword>
<evidence type="ECO:0000256" key="2">
    <source>
        <dbReference type="ARBA" id="ARBA00009743"/>
    </source>
</evidence>
<dbReference type="Gene3D" id="3.20.20.70">
    <property type="entry name" value="Aldolase class I"/>
    <property type="match status" value="1"/>
</dbReference>